<protein>
    <submittedName>
        <fullName evidence="1">Uncharacterized protein</fullName>
    </submittedName>
</protein>
<proteinExistence type="predicted"/>
<evidence type="ECO:0000313" key="2">
    <source>
        <dbReference type="Proteomes" id="UP001222325"/>
    </source>
</evidence>
<sequence>LGRNAGPHHARILGLAQSYTKKLDKTAATMHEDAIAAIALTWGFCKALLPTDVMDEIEGCLDAAGLLRMATRYISENYILLGQGYRFLIGEDEYSFPKVERPPAEGFLSQDYSA</sequence>
<dbReference type="EMBL" id="JARJCN010000056">
    <property type="protein sequence ID" value="KAJ7080141.1"/>
    <property type="molecule type" value="Genomic_DNA"/>
</dbReference>
<dbReference type="AlphaFoldDB" id="A0AAD6XQ68"/>
<gene>
    <name evidence="1" type="ORF">B0H15DRAFT_787348</name>
</gene>
<accession>A0AAD6XQ68</accession>
<name>A0AAD6XQ68_9AGAR</name>
<evidence type="ECO:0000313" key="1">
    <source>
        <dbReference type="EMBL" id="KAJ7080141.1"/>
    </source>
</evidence>
<keyword evidence="2" id="KW-1185">Reference proteome</keyword>
<reference evidence="1" key="1">
    <citation type="submission" date="2023-03" db="EMBL/GenBank/DDBJ databases">
        <title>Massive genome expansion in bonnet fungi (Mycena s.s.) driven by repeated elements and novel gene families across ecological guilds.</title>
        <authorList>
            <consortium name="Lawrence Berkeley National Laboratory"/>
            <person name="Harder C.B."/>
            <person name="Miyauchi S."/>
            <person name="Viragh M."/>
            <person name="Kuo A."/>
            <person name="Thoen E."/>
            <person name="Andreopoulos B."/>
            <person name="Lu D."/>
            <person name="Skrede I."/>
            <person name="Drula E."/>
            <person name="Henrissat B."/>
            <person name="Morin E."/>
            <person name="Kohler A."/>
            <person name="Barry K."/>
            <person name="LaButti K."/>
            <person name="Morin E."/>
            <person name="Salamov A."/>
            <person name="Lipzen A."/>
            <person name="Mereny Z."/>
            <person name="Hegedus B."/>
            <person name="Baldrian P."/>
            <person name="Stursova M."/>
            <person name="Weitz H."/>
            <person name="Taylor A."/>
            <person name="Grigoriev I.V."/>
            <person name="Nagy L.G."/>
            <person name="Martin F."/>
            <person name="Kauserud H."/>
        </authorList>
    </citation>
    <scope>NUCLEOTIDE SEQUENCE</scope>
    <source>
        <strain evidence="1">CBHHK173m</strain>
    </source>
</reference>
<organism evidence="1 2">
    <name type="scientific">Mycena belliarum</name>
    <dbReference type="NCBI Taxonomy" id="1033014"/>
    <lineage>
        <taxon>Eukaryota</taxon>
        <taxon>Fungi</taxon>
        <taxon>Dikarya</taxon>
        <taxon>Basidiomycota</taxon>
        <taxon>Agaricomycotina</taxon>
        <taxon>Agaricomycetes</taxon>
        <taxon>Agaricomycetidae</taxon>
        <taxon>Agaricales</taxon>
        <taxon>Marasmiineae</taxon>
        <taxon>Mycenaceae</taxon>
        <taxon>Mycena</taxon>
    </lineage>
</organism>
<feature type="non-terminal residue" evidence="1">
    <location>
        <position position="114"/>
    </location>
</feature>
<dbReference type="Proteomes" id="UP001222325">
    <property type="component" value="Unassembled WGS sequence"/>
</dbReference>
<comment type="caution">
    <text evidence="1">The sequence shown here is derived from an EMBL/GenBank/DDBJ whole genome shotgun (WGS) entry which is preliminary data.</text>
</comment>